<organism evidence="1 2">
    <name type="scientific">Ixodes persulcatus</name>
    <name type="common">Taiga tick</name>
    <dbReference type="NCBI Taxonomy" id="34615"/>
    <lineage>
        <taxon>Eukaryota</taxon>
        <taxon>Metazoa</taxon>
        <taxon>Ecdysozoa</taxon>
        <taxon>Arthropoda</taxon>
        <taxon>Chelicerata</taxon>
        <taxon>Arachnida</taxon>
        <taxon>Acari</taxon>
        <taxon>Parasitiformes</taxon>
        <taxon>Ixodida</taxon>
        <taxon>Ixodoidea</taxon>
        <taxon>Ixodidae</taxon>
        <taxon>Ixodinae</taxon>
        <taxon>Ixodes</taxon>
    </lineage>
</organism>
<evidence type="ECO:0000313" key="2">
    <source>
        <dbReference type="Proteomes" id="UP000805193"/>
    </source>
</evidence>
<reference evidence="1 2" key="1">
    <citation type="journal article" date="2020" name="Cell">
        <title>Large-Scale Comparative Analyses of Tick Genomes Elucidate Their Genetic Diversity and Vector Capacities.</title>
        <authorList>
            <consortium name="Tick Genome and Microbiome Consortium (TIGMIC)"/>
            <person name="Jia N."/>
            <person name="Wang J."/>
            <person name="Shi W."/>
            <person name="Du L."/>
            <person name="Sun Y."/>
            <person name="Zhan W."/>
            <person name="Jiang J.F."/>
            <person name="Wang Q."/>
            <person name="Zhang B."/>
            <person name="Ji P."/>
            <person name="Bell-Sakyi L."/>
            <person name="Cui X.M."/>
            <person name="Yuan T.T."/>
            <person name="Jiang B.G."/>
            <person name="Yang W.F."/>
            <person name="Lam T.T."/>
            <person name="Chang Q.C."/>
            <person name="Ding S.J."/>
            <person name="Wang X.J."/>
            <person name="Zhu J.G."/>
            <person name="Ruan X.D."/>
            <person name="Zhao L."/>
            <person name="Wei J.T."/>
            <person name="Ye R.Z."/>
            <person name="Que T.C."/>
            <person name="Du C.H."/>
            <person name="Zhou Y.H."/>
            <person name="Cheng J.X."/>
            <person name="Dai P.F."/>
            <person name="Guo W.B."/>
            <person name="Han X.H."/>
            <person name="Huang E.J."/>
            <person name="Li L.F."/>
            <person name="Wei W."/>
            <person name="Gao Y.C."/>
            <person name="Liu J.Z."/>
            <person name="Shao H.Z."/>
            <person name="Wang X."/>
            <person name="Wang C.C."/>
            <person name="Yang T.C."/>
            <person name="Huo Q.B."/>
            <person name="Li W."/>
            <person name="Chen H.Y."/>
            <person name="Chen S.E."/>
            <person name="Zhou L.G."/>
            <person name="Ni X.B."/>
            <person name="Tian J.H."/>
            <person name="Sheng Y."/>
            <person name="Liu T."/>
            <person name="Pan Y.S."/>
            <person name="Xia L.Y."/>
            <person name="Li J."/>
            <person name="Zhao F."/>
            <person name="Cao W.C."/>
        </authorList>
    </citation>
    <scope>NUCLEOTIDE SEQUENCE [LARGE SCALE GENOMIC DNA]</scope>
    <source>
        <strain evidence="1">Iper-2018</strain>
    </source>
</reference>
<proteinExistence type="predicted"/>
<keyword evidence="2" id="KW-1185">Reference proteome</keyword>
<accession>A0AC60QW66</accession>
<gene>
    <name evidence="1" type="ORF">HPB47_014362</name>
</gene>
<comment type="caution">
    <text evidence="1">The sequence shown here is derived from an EMBL/GenBank/DDBJ whole genome shotgun (WGS) entry which is preliminary data.</text>
</comment>
<sequence length="246" mass="27606">MLLVTPNFLKKEKAALLKAREERQKKMAYQQTQYEKYLRLESIDPEQMDETSRGNKLVASAARTKAVGLCLDFEVLSNYCHGCNQHQILDEPEEQAWQAFHSPVCEKNVDCSSHAMETEAALRIWRRTHTYNMELQFTIFLSDGDSNAYVAVSNAEVYGSTAVTKEDCTSHVAKHHGKTKNAAESLNTKIWMLCPKTHFAARTAVETATAIAVLWFNRGHSSLEQVLEGLGVLPSKQLVRLSSAAD</sequence>
<evidence type="ECO:0000313" key="1">
    <source>
        <dbReference type="EMBL" id="KAG0443943.1"/>
    </source>
</evidence>
<dbReference type="Proteomes" id="UP000805193">
    <property type="component" value="Unassembled WGS sequence"/>
</dbReference>
<name>A0AC60QW66_IXOPE</name>
<dbReference type="EMBL" id="JABSTQ010002709">
    <property type="protein sequence ID" value="KAG0443943.1"/>
    <property type="molecule type" value="Genomic_DNA"/>
</dbReference>
<protein>
    <submittedName>
        <fullName evidence="1">Uncharacterized protein</fullName>
    </submittedName>
</protein>